<organism evidence="1 2">
    <name type="scientific">Evansella vedderi</name>
    <dbReference type="NCBI Taxonomy" id="38282"/>
    <lineage>
        <taxon>Bacteria</taxon>
        <taxon>Bacillati</taxon>
        <taxon>Bacillota</taxon>
        <taxon>Bacilli</taxon>
        <taxon>Bacillales</taxon>
        <taxon>Bacillaceae</taxon>
        <taxon>Evansella</taxon>
    </lineage>
</organism>
<evidence type="ECO:0000313" key="2">
    <source>
        <dbReference type="Proteomes" id="UP001230005"/>
    </source>
</evidence>
<evidence type="ECO:0000313" key="1">
    <source>
        <dbReference type="EMBL" id="MDQ0255175.1"/>
    </source>
</evidence>
<protein>
    <submittedName>
        <fullName evidence="1">Uncharacterized protein</fullName>
    </submittedName>
</protein>
<dbReference type="Proteomes" id="UP001230005">
    <property type="component" value="Unassembled WGS sequence"/>
</dbReference>
<sequence>MNEYQFFMELTEVMDTISNSGIRKLNMAKVVDIIYLSRFASKRIQVSKKFATANSQGILMFYCLNVFPEDIYYFQEEEAIVIYRNPIID</sequence>
<comment type="caution">
    <text evidence="1">The sequence shown here is derived from an EMBL/GenBank/DDBJ whole genome shotgun (WGS) entry which is preliminary data.</text>
</comment>
<reference evidence="1 2" key="1">
    <citation type="submission" date="2023-07" db="EMBL/GenBank/DDBJ databases">
        <title>Genomic Encyclopedia of Type Strains, Phase IV (KMG-IV): sequencing the most valuable type-strain genomes for metagenomic binning, comparative biology and taxonomic classification.</title>
        <authorList>
            <person name="Goeker M."/>
        </authorList>
    </citation>
    <scope>NUCLEOTIDE SEQUENCE [LARGE SCALE GENOMIC DNA]</scope>
    <source>
        <strain evidence="1 2">DSM 9768</strain>
    </source>
</reference>
<name>A0ABT9ZYH9_9BACI</name>
<proteinExistence type="predicted"/>
<gene>
    <name evidence="1" type="ORF">J2S74_002557</name>
</gene>
<accession>A0ABT9ZYH9</accession>
<dbReference type="EMBL" id="JAUSUG010000009">
    <property type="protein sequence ID" value="MDQ0255175.1"/>
    <property type="molecule type" value="Genomic_DNA"/>
</dbReference>
<keyword evidence="2" id="KW-1185">Reference proteome</keyword>